<evidence type="ECO:0000256" key="2">
    <source>
        <dbReference type="ARBA" id="ARBA00022448"/>
    </source>
</evidence>
<dbReference type="OrthoDB" id="7801681at2"/>
<dbReference type="Pfam" id="PF02530">
    <property type="entry name" value="Porin_2"/>
    <property type="match status" value="1"/>
</dbReference>
<name>A0A506UAG1_9HYPH</name>
<accession>A0A506UAG1</accession>
<keyword evidence="7 10" id="KW-0626">Porin</keyword>
<evidence type="ECO:0000256" key="8">
    <source>
        <dbReference type="ARBA" id="ARBA00023136"/>
    </source>
</evidence>
<dbReference type="GO" id="GO:0006811">
    <property type="term" value="P:monoatomic ion transport"/>
    <property type="evidence" value="ECO:0007669"/>
    <property type="project" value="UniProtKB-KW"/>
</dbReference>
<evidence type="ECO:0000256" key="6">
    <source>
        <dbReference type="ARBA" id="ARBA00023065"/>
    </source>
</evidence>
<keyword evidence="6 10" id="KW-0406">Ion transport</keyword>
<dbReference type="Proteomes" id="UP000318801">
    <property type="component" value="Unassembled WGS sequence"/>
</dbReference>
<dbReference type="SUPFAM" id="SSF56935">
    <property type="entry name" value="Porins"/>
    <property type="match status" value="1"/>
</dbReference>
<reference evidence="11 12" key="1">
    <citation type="submission" date="2019-06" db="EMBL/GenBank/DDBJ databases">
        <authorList>
            <person name="Li M."/>
        </authorList>
    </citation>
    <scope>NUCLEOTIDE SEQUENCE [LARGE SCALE GENOMIC DNA]</scope>
    <source>
        <strain evidence="11 12">BGMRC2036</strain>
    </source>
</reference>
<keyword evidence="4 10" id="KW-0812">Transmembrane</keyword>
<dbReference type="InterPro" id="IPR003684">
    <property type="entry name" value="Porin_alphabac"/>
</dbReference>
<comment type="domain">
    <text evidence="10">Consists of 16-stranded beta-barrel sheets, with large surface-exposed loops, that form a transmembrane pore at the center of each barrel. The pore is partially ocluded by a peptide loop that folds into the pore lumen.</text>
</comment>
<evidence type="ECO:0000256" key="10">
    <source>
        <dbReference type="RuleBase" id="RU364005"/>
    </source>
</evidence>
<keyword evidence="2 10" id="KW-0813">Transport</keyword>
<evidence type="ECO:0000256" key="1">
    <source>
        <dbReference type="ARBA" id="ARBA00009521"/>
    </source>
</evidence>
<dbReference type="AlphaFoldDB" id="A0A506UAG1"/>
<keyword evidence="8 10" id="KW-0472">Membrane</keyword>
<comment type="similarity">
    <text evidence="1 10">Belongs to the alphaproteobacteria porin family.</text>
</comment>
<protein>
    <recommendedName>
        <fullName evidence="10">Porin</fullName>
    </recommendedName>
</protein>
<keyword evidence="5" id="KW-0732">Signal</keyword>
<dbReference type="EMBL" id="VHLG01000007">
    <property type="protein sequence ID" value="TPW30054.1"/>
    <property type="molecule type" value="Genomic_DNA"/>
</dbReference>
<comment type="subcellular location">
    <subcellularLocation>
        <location evidence="10">Cell outer membrane</location>
        <topology evidence="10">Multi-pass membrane protein</topology>
    </subcellularLocation>
</comment>
<keyword evidence="3 10" id="KW-1134">Transmembrane beta strand</keyword>
<evidence type="ECO:0000256" key="3">
    <source>
        <dbReference type="ARBA" id="ARBA00022452"/>
    </source>
</evidence>
<evidence type="ECO:0000313" key="11">
    <source>
        <dbReference type="EMBL" id="TPW30054.1"/>
    </source>
</evidence>
<comment type="function">
    <text evidence="10">Forms passive diffusion pores that allow small molecular weight hydrophilic materials across the outer membrane.</text>
</comment>
<sequence length="472" mass="51599">MLILQSIITGKNCKRLFANGVFATGHPRQESPTLRRVARKTARKKSIKQTNQRTIVADKQHLQKESLNARNFFLQSIVGHITKCIIPAAVHQFYTLFAAPGGHGGCAQQEQTKFGDQGMNFKSLLWGSAAALTTVTSGYAADSVDNTTIMVEPVSHQSVEVCDAFGAGYFYIPGSETCLQIGGYMRFEVGIGGIDTGSKVDGDWSPYAKGLLSITAKTDTELGVLTSVFQPMIYAYANGDGTKVELDNAYIDLGSAVQLRAGYFKSYWDDDLYGELDNIDNITKNNSIRVAYVADGFTAGLSLDALSASDTGANSAKLGLSGRLAYALSSSQYIKLDGAYDDYDDATAVRLMTGFGLGPGTFELAGLYASGKTPYAPDFTARNWNDSPIAGTYMKYAVAADYYFNITDNIVLVPQVQYNVASNNRTFWEAGSVVDWEVVKDLHAKANINYAFLDNDWNQQNVFGWFRLERDF</sequence>
<dbReference type="GO" id="GO:0009279">
    <property type="term" value="C:cell outer membrane"/>
    <property type="evidence" value="ECO:0007669"/>
    <property type="project" value="UniProtKB-SubCell"/>
</dbReference>
<evidence type="ECO:0000256" key="5">
    <source>
        <dbReference type="ARBA" id="ARBA00022729"/>
    </source>
</evidence>
<gene>
    <name evidence="11" type="ORF">FJU08_12035</name>
</gene>
<organism evidence="11 12">
    <name type="scientific">Martelella alba</name>
    <dbReference type="NCBI Taxonomy" id="2590451"/>
    <lineage>
        <taxon>Bacteria</taxon>
        <taxon>Pseudomonadati</taxon>
        <taxon>Pseudomonadota</taxon>
        <taxon>Alphaproteobacteria</taxon>
        <taxon>Hyphomicrobiales</taxon>
        <taxon>Aurantimonadaceae</taxon>
        <taxon>Martelella</taxon>
    </lineage>
</organism>
<evidence type="ECO:0000256" key="4">
    <source>
        <dbReference type="ARBA" id="ARBA00022692"/>
    </source>
</evidence>
<comment type="caution">
    <text evidence="11">The sequence shown here is derived from an EMBL/GenBank/DDBJ whole genome shotgun (WGS) entry which is preliminary data.</text>
</comment>
<evidence type="ECO:0000313" key="12">
    <source>
        <dbReference type="Proteomes" id="UP000318801"/>
    </source>
</evidence>
<dbReference type="GO" id="GO:0015288">
    <property type="term" value="F:porin activity"/>
    <property type="evidence" value="ECO:0007669"/>
    <property type="project" value="UniProtKB-KW"/>
</dbReference>
<evidence type="ECO:0000256" key="7">
    <source>
        <dbReference type="ARBA" id="ARBA00023114"/>
    </source>
</evidence>
<keyword evidence="9 10" id="KW-0998">Cell outer membrane</keyword>
<keyword evidence="12" id="KW-1185">Reference proteome</keyword>
<evidence type="ECO:0000256" key="9">
    <source>
        <dbReference type="ARBA" id="ARBA00023237"/>
    </source>
</evidence>
<dbReference type="GO" id="GO:0046930">
    <property type="term" value="C:pore complex"/>
    <property type="evidence" value="ECO:0007669"/>
    <property type="project" value="UniProtKB-KW"/>
</dbReference>
<proteinExistence type="inferred from homology"/>